<dbReference type="CDD" id="cd18577">
    <property type="entry name" value="ABC_6TM_Pgp_ABCB1_D1_like"/>
    <property type="match status" value="1"/>
</dbReference>
<feature type="transmembrane region" description="Helical" evidence="10">
    <location>
        <begin position="158"/>
        <end position="177"/>
    </location>
</feature>
<keyword evidence="5" id="KW-0547">Nucleotide-binding</keyword>
<dbReference type="InterPro" id="IPR017871">
    <property type="entry name" value="ABC_transporter-like_CS"/>
</dbReference>
<evidence type="ECO:0000256" key="10">
    <source>
        <dbReference type="SAM" id="Phobius"/>
    </source>
</evidence>
<evidence type="ECO:0000259" key="12">
    <source>
        <dbReference type="PROSITE" id="PS50929"/>
    </source>
</evidence>
<dbReference type="RefSeq" id="XP_033443408.1">
    <property type="nucleotide sequence ID" value="XM_033594299.1"/>
</dbReference>
<dbReference type="PROSITE" id="PS50893">
    <property type="entry name" value="ABC_TRANSPORTER_2"/>
    <property type="match status" value="2"/>
</dbReference>
<feature type="transmembrane region" description="Helical" evidence="10">
    <location>
        <begin position="260"/>
        <end position="284"/>
    </location>
</feature>
<evidence type="ECO:0000256" key="9">
    <source>
        <dbReference type="SAM" id="MobiDB-lite"/>
    </source>
</evidence>
<dbReference type="CDD" id="cd18578">
    <property type="entry name" value="ABC_6TM_Pgp_ABCB1_D2_like"/>
    <property type="match status" value="1"/>
</dbReference>
<dbReference type="GO" id="GO:0005743">
    <property type="term" value="C:mitochondrial inner membrane"/>
    <property type="evidence" value="ECO:0007669"/>
    <property type="project" value="TreeGrafter"/>
</dbReference>
<dbReference type="InterPro" id="IPR011527">
    <property type="entry name" value="ABC1_TM_dom"/>
</dbReference>
<dbReference type="InterPro" id="IPR027417">
    <property type="entry name" value="P-loop_NTPase"/>
</dbReference>
<feature type="transmembrane region" description="Helical" evidence="10">
    <location>
        <begin position="864"/>
        <end position="885"/>
    </location>
</feature>
<dbReference type="SUPFAM" id="SSF52540">
    <property type="entry name" value="P-loop containing nucleoside triphosphate hydrolases"/>
    <property type="match status" value="2"/>
</dbReference>
<comment type="similarity">
    <text evidence="2">Belongs to the ABC transporter superfamily. ABCB family. Multidrug resistance exporter (TC 3.A.1.201) subfamily.</text>
</comment>
<dbReference type="GO" id="GO:0005524">
    <property type="term" value="F:ATP binding"/>
    <property type="evidence" value="ECO:0007669"/>
    <property type="project" value="UniProtKB-KW"/>
</dbReference>
<reference evidence="13" key="1">
    <citation type="journal article" date="2020" name="Stud. Mycol.">
        <title>101 Dothideomycetes genomes: a test case for predicting lifestyles and emergence of pathogens.</title>
        <authorList>
            <person name="Haridas S."/>
            <person name="Albert R."/>
            <person name="Binder M."/>
            <person name="Bloem J."/>
            <person name="Labutti K."/>
            <person name="Salamov A."/>
            <person name="Andreopoulos B."/>
            <person name="Baker S."/>
            <person name="Barry K."/>
            <person name="Bills G."/>
            <person name="Bluhm B."/>
            <person name="Cannon C."/>
            <person name="Castanera R."/>
            <person name="Culley D."/>
            <person name="Daum C."/>
            <person name="Ezra D."/>
            <person name="Gonzalez J."/>
            <person name="Henrissat B."/>
            <person name="Kuo A."/>
            <person name="Liang C."/>
            <person name="Lipzen A."/>
            <person name="Lutzoni F."/>
            <person name="Magnuson J."/>
            <person name="Mondo S."/>
            <person name="Nolan M."/>
            <person name="Ohm R."/>
            <person name="Pangilinan J."/>
            <person name="Park H.-J."/>
            <person name="Ramirez L."/>
            <person name="Alfaro M."/>
            <person name="Sun H."/>
            <person name="Tritt A."/>
            <person name="Yoshinaga Y."/>
            <person name="Zwiers L.-H."/>
            <person name="Turgeon B."/>
            <person name="Goodwin S."/>
            <person name="Spatafora J."/>
            <person name="Crous P."/>
            <person name="Grigoriev I."/>
        </authorList>
    </citation>
    <scope>NUCLEOTIDE SEQUENCE</scope>
    <source>
        <strain evidence="13">CBS 183.55</strain>
    </source>
</reference>
<keyword evidence="4 10" id="KW-0812">Transmembrane</keyword>
<dbReference type="PROSITE" id="PS50929">
    <property type="entry name" value="ABC_TM1F"/>
    <property type="match status" value="2"/>
</dbReference>
<name>A0A6A5R4W6_9PLEO</name>
<keyword evidence="8 10" id="KW-0472">Membrane</keyword>
<dbReference type="GeneID" id="54351967"/>
<evidence type="ECO:0000256" key="2">
    <source>
        <dbReference type="ARBA" id="ARBA00007577"/>
    </source>
</evidence>
<feature type="domain" description="ABC transmembrane type-1" evidence="12">
    <location>
        <begin position="32"/>
        <end position="330"/>
    </location>
</feature>
<feature type="transmembrane region" description="Helical" evidence="10">
    <location>
        <begin position="981"/>
        <end position="1001"/>
    </location>
</feature>
<dbReference type="Proteomes" id="UP000800082">
    <property type="component" value="Unassembled WGS sequence"/>
</dbReference>
<keyword evidence="14" id="KW-1185">Reference proteome</keyword>
<dbReference type="PROSITE" id="PS00211">
    <property type="entry name" value="ABC_TRANSPORTER_1"/>
    <property type="match status" value="2"/>
</dbReference>
<evidence type="ECO:0000313" key="14">
    <source>
        <dbReference type="Proteomes" id="UP000800082"/>
    </source>
</evidence>
<feature type="transmembrane region" description="Helical" evidence="10">
    <location>
        <begin position="184"/>
        <end position="205"/>
    </location>
</feature>
<evidence type="ECO:0000256" key="8">
    <source>
        <dbReference type="ARBA" id="ARBA00023136"/>
    </source>
</evidence>
<dbReference type="Gene3D" id="1.20.1560.10">
    <property type="entry name" value="ABC transporter type 1, transmembrane domain"/>
    <property type="match status" value="1"/>
</dbReference>
<accession>A0A6A5R4W6</accession>
<evidence type="ECO:0000313" key="13">
    <source>
        <dbReference type="EMBL" id="KAF1923155.1"/>
    </source>
</evidence>
<dbReference type="InterPro" id="IPR036640">
    <property type="entry name" value="ABC1_TM_sf"/>
</dbReference>
<gene>
    <name evidence="13" type="ORF">M421DRAFT_426129</name>
</gene>
<dbReference type="Gene3D" id="3.40.50.300">
    <property type="entry name" value="P-loop containing nucleotide triphosphate hydrolases"/>
    <property type="match status" value="2"/>
</dbReference>
<feature type="transmembrane region" description="Helical" evidence="10">
    <location>
        <begin position="834"/>
        <end position="858"/>
    </location>
</feature>
<organism evidence="13 14">
    <name type="scientific">Didymella exigua CBS 183.55</name>
    <dbReference type="NCBI Taxonomy" id="1150837"/>
    <lineage>
        <taxon>Eukaryota</taxon>
        <taxon>Fungi</taxon>
        <taxon>Dikarya</taxon>
        <taxon>Ascomycota</taxon>
        <taxon>Pezizomycotina</taxon>
        <taxon>Dothideomycetes</taxon>
        <taxon>Pleosporomycetidae</taxon>
        <taxon>Pleosporales</taxon>
        <taxon>Pleosporineae</taxon>
        <taxon>Didymellaceae</taxon>
        <taxon>Didymella</taxon>
    </lineage>
</organism>
<evidence type="ECO:0000259" key="11">
    <source>
        <dbReference type="PROSITE" id="PS50893"/>
    </source>
</evidence>
<feature type="transmembrane region" description="Helical" evidence="10">
    <location>
        <begin position="304"/>
        <end position="329"/>
    </location>
</feature>
<feature type="domain" description="ABC transmembrane type-1" evidence="12">
    <location>
        <begin position="721"/>
        <end position="1009"/>
    </location>
</feature>
<dbReference type="EMBL" id="ML979009">
    <property type="protein sequence ID" value="KAF1923155.1"/>
    <property type="molecule type" value="Genomic_DNA"/>
</dbReference>
<dbReference type="InterPro" id="IPR039421">
    <property type="entry name" value="Type_1_exporter"/>
</dbReference>
<dbReference type="FunFam" id="1.20.1560.10:FF:000057">
    <property type="entry name" value="ABC multidrug transporter SitT"/>
    <property type="match status" value="1"/>
</dbReference>
<evidence type="ECO:0000256" key="1">
    <source>
        <dbReference type="ARBA" id="ARBA00004141"/>
    </source>
</evidence>
<dbReference type="GO" id="GO:0015421">
    <property type="term" value="F:ABC-type oligopeptide transporter activity"/>
    <property type="evidence" value="ECO:0007669"/>
    <property type="project" value="TreeGrafter"/>
</dbReference>
<dbReference type="Pfam" id="PF00664">
    <property type="entry name" value="ABC_membrane"/>
    <property type="match status" value="2"/>
</dbReference>
<keyword evidence="7 10" id="KW-1133">Transmembrane helix</keyword>
<proteinExistence type="inferred from homology"/>
<dbReference type="PANTHER" id="PTHR43394:SF27">
    <property type="entry name" value="ATP-DEPENDENT TRANSLOCASE ABCB1-LIKE"/>
    <property type="match status" value="1"/>
</dbReference>
<feature type="domain" description="ABC transporter" evidence="11">
    <location>
        <begin position="365"/>
        <end position="642"/>
    </location>
</feature>
<evidence type="ECO:0000256" key="5">
    <source>
        <dbReference type="ARBA" id="ARBA00022741"/>
    </source>
</evidence>
<protein>
    <submittedName>
        <fullName evidence="13">Leptomycin B resistance protein pmd1</fullName>
    </submittedName>
</protein>
<dbReference type="SMART" id="SM00382">
    <property type="entry name" value="AAA"/>
    <property type="match status" value="2"/>
</dbReference>
<dbReference type="PANTHER" id="PTHR43394">
    <property type="entry name" value="ATP-DEPENDENT PERMEASE MDL1, MITOCHONDRIAL"/>
    <property type="match status" value="1"/>
</dbReference>
<feature type="transmembrane region" description="Helical" evidence="10">
    <location>
        <begin position="716"/>
        <end position="742"/>
    </location>
</feature>
<evidence type="ECO:0000256" key="3">
    <source>
        <dbReference type="ARBA" id="ARBA00022448"/>
    </source>
</evidence>
<evidence type="ECO:0000256" key="6">
    <source>
        <dbReference type="ARBA" id="ARBA00022840"/>
    </source>
</evidence>
<feature type="region of interest" description="Disordered" evidence="9">
    <location>
        <begin position="670"/>
        <end position="693"/>
    </location>
</feature>
<dbReference type="FunFam" id="3.40.50.300:FF:000913">
    <property type="entry name" value="ABC multidrug transporter SitT"/>
    <property type="match status" value="1"/>
</dbReference>
<dbReference type="InterPro" id="IPR003439">
    <property type="entry name" value="ABC_transporter-like_ATP-bd"/>
</dbReference>
<keyword evidence="6" id="KW-0067">ATP-binding</keyword>
<feature type="transmembrane region" description="Helical" evidence="10">
    <location>
        <begin position="31"/>
        <end position="52"/>
    </location>
</feature>
<dbReference type="InterPro" id="IPR003593">
    <property type="entry name" value="AAA+_ATPase"/>
</dbReference>
<dbReference type="GO" id="GO:0090374">
    <property type="term" value="P:oligopeptide export from mitochondrion"/>
    <property type="evidence" value="ECO:0007669"/>
    <property type="project" value="TreeGrafter"/>
</dbReference>
<comment type="subcellular location">
    <subcellularLocation>
        <location evidence="1">Membrane</location>
        <topology evidence="1">Multi-pass membrane protein</topology>
    </subcellularLocation>
</comment>
<feature type="domain" description="ABC transporter" evidence="11">
    <location>
        <begin position="1067"/>
        <end position="1308"/>
    </location>
</feature>
<evidence type="ECO:0000256" key="7">
    <source>
        <dbReference type="ARBA" id="ARBA00022989"/>
    </source>
</evidence>
<feature type="transmembrane region" description="Helical" evidence="10">
    <location>
        <begin position="947"/>
        <end position="969"/>
    </location>
</feature>
<keyword evidence="3" id="KW-0813">Transport</keyword>
<dbReference type="OrthoDB" id="6500128at2759"/>
<dbReference type="Pfam" id="PF00005">
    <property type="entry name" value="ABC_tran"/>
    <property type="match status" value="2"/>
</dbReference>
<evidence type="ECO:0000256" key="4">
    <source>
        <dbReference type="ARBA" id="ARBA00022692"/>
    </source>
</evidence>
<dbReference type="GO" id="GO:0016887">
    <property type="term" value="F:ATP hydrolysis activity"/>
    <property type="evidence" value="ECO:0007669"/>
    <property type="project" value="InterPro"/>
</dbReference>
<dbReference type="SUPFAM" id="SSF90123">
    <property type="entry name" value="ABC transporter transmembrane region"/>
    <property type="match status" value="2"/>
</dbReference>
<feature type="transmembrane region" description="Helical" evidence="10">
    <location>
        <begin position="83"/>
        <end position="107"/>
    </location>
</feature>
<feature type="transmembrane region" description="Helical" evidence="10">
    <location>
        <begin position="762"/>
        <end position="789"/>
    </location>
</feature>
<sequence>MTIKKPSLAPYLAFFQLLFYANPTWLDKLLVLTGAIFAIAAGVPFPLIGIVFGQLVDDINDATCSNRDGAGANQDMSSINSKVLLLVYIAIASFACIYIHLVCWNIASQRLAQRIRDRYLRNLLRQDLAFFDNLQSGEVSSRLNGDISAIEGGTGEKVGVALTCISFCVTAYIVGFIKNAELAGMLVSLVPAFLLMAVVGGHYVGKYTVSLGGYFGSASALASEALSNVGLVHALGANERLEKKFRDHLGNARHAGIRKAFAAAVMAGLLYFIAFSASALGYWQGSKRIADSIDGRGDDTIGEIYTVTFILLDGAIVLSQIAPMLPLFGGAISAFARLRKDIETQPTIDNTTTSAEKPTAVDGKLTFRNVEFTYPSRPDHPVLNGVSIDCEAGKLTAIVGLSGSGKSTIASLISRFYDPNAGDVFLDGRSIKDINVKSLRGFISLVPQEPSLLDRSILENIALGLVNSPAHSHFETTLLSNTLADLTKDVRNGEDLTKAAEKAGPEVVEILRLVQHAADLADVAVFIDRLEFGFATLVGSSGSLVSGGQKQRVALARALVRDPRILILDEATAALDSASEQRIQTAIDRASQGRTVVSIAHRLSTIRNASKIIVMKKGDIIEQGTHDELLALDGSYADMIRLQTVKVADDGASSSRTSLDDDEIDLVKNEHSTSTIADTDALPAKPAEKQESKKGVNGEIVARSISKTMGPMVRPYLLLLLLAFLGALIVGGQYSATGLLFGNIMGVMSPCNPSDYVRSQGALLAGMWFMVACVAFLANFTSWATFGLISERLIYKVRVLSMRSLLQQPLQWHESEGRSPSQLLEYITKDGNSLAGFSGSIVGTLFSVIVNFIAAIVLSHIVAWRIAVVCLVIVPLLLGAGYMQLRAIGKFAVKHAGAFSSSIGVTIEAVANIKTVHALSIEEEIIQTYRRSLVAPRKEMVKQSFKTNIWLAIANSCGSFIYAFAYWWGSKNIVEGRYDQTAFFIILISMLLSAQLWGQLFTLAPELSKAKGAIARICGVVDLGNDPSGTASSSSSLEVDSIDKEKRDIEALADSPTPAVPGGGARVVFQDVQFSYPARPGVPVLTSLSLSIQPGQFCALVGPSGAGKSTVLALLERFYSPSAGSIFINGVDISRTHGVSFRDDIAYVPQNNILFQGSIKFNIALGARPGHEPSDAEIQEACELANIHQTIIELPQGYDTECGANGSQLSGGQRQRLSIARALVRKPKLLLLDESTSALDAESEKALELGLERAVKGHGVTVIAIAHRLRTIARADIIFMVEGGKVVDQGRHEDLVQRSESYRVNALHQMLG</sequence>